<dbReference type="Proteomes" id="UP000275846">
    <property type="component" value="Unassembled WGS sequence"/>
</dbReference>
<dbReference type="WBParaSite" id="SSLN_0001549201-mRNA-1">
    <property type="protein sequence ID" value="SSLN_0001549201-mRNA-1"/>
    <property type="gene ID" value="SSLN_0001549201"/>
</dbReference>
<feature type="compositionally biased region" description="Polar residues" evidence="1">
    <location>
        <begin position="47"/>
        <end position="56"/>
    </location>
</feature>
<feature type="region of interest" description="Disordered" evidence="1">
    <location>
        <begin position="101"/>
        <end position="151"/>
    </location>
</feature>
<name>A0A183TEN4_SCHSO</name>
<organism evidence="4">
    <name type="scientific">Schistocephalus solidus</name>
    <name type="common">Tapeworm</name>
    <dbReference type="NCBI Taxonomy" id="70667"/>
    <lineage>
        <taxon>Eukaryota</taxon>
        <taxon>Metazoa</taxon>
        <taxon>Spiralia</taxon>
        <taxon>Lophotrochozoa</taxon>
        <taxon>Platyhelminthes</taxon>
        <taxon>Cestoda</taxon>
        <taxon>Eucestoda</taxon>
        <taxon>Diphyllobothriidea</taxon>
        <taxon>Diphyllobothriidae</taxon>
        <taxon>Schistocephalus</taxon>
    </lineage>
</organism>
<feature type="compositionally biased region" description="Basic residues" evidence="1">
    <location>
        <begin position="134"/>
        <end position="151"/>
    </location>
</feature>
<evidence type="ECO:0000313" key="4">
    <source>
        <dbReference type="WBParaSite" id="SSLN_0001549201-mRNA-1"/>
    </source>
</evidence>
<protein>
    <submittedName>
        <fullName evidence="2 4">Uncharacterized protein</fullName>
    </submittedName>
</protein>
<evidence type="ECO:0000313" key="3">
    <source>
        <dbReference type="Proteomes" id="UP000275846"/>
    </source>
</evidence>
<feature type="region of interest" description="Disordered" evidence="1">
    <location>
        <begin position="417"/>
        <end position="449"/>
    </location>
</feature>
<dbReference type="Gene3D" id="3.60.10.10">
    <property type="entry name" value="Endonuclease/exonuclease/phosphatase"/>
    <property type="match status" value="1"/>
</dbReference>
<keyword evidence="3" id="KW-1185">Reference proteome</keyword>
<dbReference type="STRING" id="70667.A0A183TEN4"/>
<reference evidence="2 3" key="2">
    <citation type="submission" date="2018-11" db="EMBL/GenBank/DDBJ databases">
        <authorList>
            <consortium name="Pathogen Informatics"/>
        </authorList>
    </citation>
    <scope>NUCLEOTIDE SEQUENCE [LARGE SCALE GENOMIC DNA]</scope>
    <source>
        <strain evidence="2 3">NST_G2</strain>
    </source>
</reference>
<feature type="compositionally biased region" description="Basic residues" evidence="1">
    <location>
        <begin position="33"/>
        <end position="43"/>
    </location>
</feature>
<proteinExistence type="predicted"/>
<dbReference type="EMBL" id="UYSU01039448">
    <property type="protein sequence ID" value="VDM01318.1"/>
    <property type="molecule type" value="Genomic_DNA"/>
</dbReference>
<sequence length="449" mass="50658">MRRFCTWDEIQKLRSQPPRARPFPRRLPELHQSTRRSLRRVRRSSSAQVNSLSQEFASLDLPEPTLQTASPSKPYKKQPTKSSSTRLPSLSLDVRSVVSESADRTLLGDQTLSAPEEITGRSGDSLFKPPTAQRTRKRRRRKRPIRRCTKKGRHHSSHFVVVCNGRIGPRSGVDYLEPGTEMSKQDNAYLQRVSAVRATDRQSEQQTAEMGGGVSCSGHGALQGGHCCPVIGNFNARVGTDHASGQGGLGPNGLGGCNDNGLLLLQTCVEHRILLTNPFFRLPTREKVTWMHPRSRHWQLLDYVLVWRRDRQDVLVTKAIRNADCWTDHHLSQAPWINTANAQSLPTGTRCQRTFRVRIGLFGRLQTQCNNNPLTSNSTTPDSDSATTITIQPLITISSMPRHPRSPIPSSLIHPCAERGNEHHLPHSRHLRRPATRCLQHHHRTQYQR</sequence>
<evidence type="ECO:0000256" key="1">
    <source>
        <dbReference type="SAM" id="MobiDB-lite"/>
    </source>
</evidence>
<feature type="compositionally biased region" description="Basic residues" evidence="1">
    <location>
        <begin position="426"/>
        <end position="449"/>
    </location>
</feature>
<evidence type="ECO:0000313" key="2">
    <source>
        <dbReference type="EMBL" id="VDM01318.1"/>
    </source>
</evidence>
<dbReference type="OrthoDB" id="413900at2759"/>
<dbReference type="AlphaFoldDB" id="A0A183TEN4"/>
<feature type="region of interest" description="Disordered" evidence="1">
    <location>
        <begin position="15"/>
        <end position="88"/>
    </location>
</feature>
<dbReference type="InterPro" id="IPR036691">
    <property type="entry name" value="Endo/exonu/phosph_ase_sf"/>
</dbReference>
<accession>A0A183TEN4</accession>
<gene>
    <name evidence="2" type="ORF">SSLN_LOCUS14932</name>
</gene>
<reference evidence="4" key="1">
    <citation type="submission" date="2016-06" db="UniProtKB">
        <authorList>
            <consortium name="WormBaseParasite"/>
        </authorList>
    </citation>
    <scope>IDENTIFICATION</scope>
</reference>